<dbReference type="InterPro" id="IPR056516">
    <property type="entry name" value="INTS7_N"/>
</dbReference>
<feature type="region of interest" description="Disordered" evidence="7">
    <location>
        <begin position="907"/>
        <end position="926"/>
    </location>
</feature>
<comment type="caution">
    <text evidence="11">The sequence shown here is derived from an EMBL/GenBank/DDBJ whole genome shotgun (WGS) entry which is preliminary data.</text>
</comment>
<evidence type="ECO:0000313" key="12">
    <source>
        <dbReference type="Proteomes" id="UP001497472"/>
    </source>
</evidence>
<dbReference type="AlphaFoldDB" id="A0AAV1J1N8"/>
<protein>
    <recommendedName>
        <fullName evidence="4">Integrator complex subunit 7</fullName>
    </recommendedName>
</protein>
<evidence type="ECO:0000256" key="3">
    <source>
        <dbReference type="ARBA" id="ARBA00008565"/>
    </source>
</evidence>
<comment type="similarity">
    <text evidence="3">Belongs to the Integrator subunit 7 family.</text>
</comment>
<reference evidence="11 12" key="1">
    <citation type="submission" date="2023-11" db="EMBL/GenBank/DDBJ databases">
        <authorList>
            <person name="Okamura Y."/>
        </authorList>
    </citation>
    <scope>NUCLEOTIDE SEQUENCE [LARGE SCALE GENOMIC DNA]</scope>
</reference>
<dbReference type="Pfam" id="PF22965">
    <property type="entry name" value="INTS7_C"/>
    <property type="match status" value="1"/>
</dbReference>
<feature type="domain" description="Integrator complex subunit 7 N-terminal" evidence="9">
    <location>
        <begin position="19"/>
        <end position="509"/>
    </location>
</feature>
<keyword evidence="6" id="KW-0539">Nucleus</keyword>
<dbReference type="InterPro" id="IPR054519">
    <property type="entry name" value="INTS7_C"/>
</dbReference>
<dbReference type="GO" id="GO:0005737">
    <property type="term" value="C:cytoplasm"/>
    <property type="evidence" value="ECO:0007669"/>
    <property type="project" value="UniProtKB-SubCell"/>
</dbReference>
<dbReference type="InterPro" id="IPR033060">
    <property type="entry name" value="INTS7"/>
</dbReference>
<dbReference type="Pfam" id="PF24436">
    <property type="entry name" value="INTS7_N"/>
    <property type="match status" value="1"/>
</dbReference>
<evidence type="ECO:0000259" key="8">
    <source>
        <dbReference type="Pfam" id="PF22965"/>
    </source>
</evidence>
<sequence length="926" mass="99301">MNTFNDNSGEPEQDANSALTELDKGLRSGKVGEQCEAIVRFPRLFEKYPFPILINSSFLKLADVFRMGNNFLRLWVLRVCEQSEKHLDKILNVDEFLRRVFSVLHSNDPVARALALRTLGAVAGIIPERQNVHHAIRRGLESHDNVEVDAAIYATTRFAAHSNTFAVAMCNKLSDMVECESTGAERRAKLVRALRTVHGGAVRAEGVLKLLRSLLERFPSSSSVRAAITALTAIAADTVVHVPDQVQLLLSLAMSDPRSSVRRAALLGLRKLAEHAALWSEESIQNLVRAATETKDPDHTMLCLQVMQMLVNCPAICASAGSPRVGSPSALRQFCSDAALSVDLHQAAIAADVLTRIVVHCYEETLPVEGADLMLALESLVISTGYDADRHIKPLRIALRCLVQLSTAEPALYAERTAAVVGGQLSIVPGEEPVGGKETEATKAAAVTDMSYDGTTLVLICTVLLQERARVALTMKLNDTWMKKILDAVAGADGWTRYRVARAALRYGHHRVAAAILKRLADEAPSESAQRWLIALYKAAAADAQLLETGISGLEDASAGWESFGDAGLSTGRGGVCSAGCGGCAACSPLAPAWASVRANALMALARTAAAARAVCTQPPPAIALAHAQAARDPAARAGACVSALRRAARALNALALKYGAIARTAFHAHHSTHRLFSISQYTYSQLAQFLERITMSQVDRPELTNKELKPTNLEETIALAPSVALANISAKLFDNPTTASGITHRHLEAVLAAVRACAVGAVWPRDVCEGGGAVPLCRVSLSPPWRPPPAEHAATLPVSHRLALNLEGVILPPHRNKKKPTRQVKGVQITVTATPHPRTNEKTVELTNVPPVLSAVQTVTPIRDFFSAQQLVSVTAAGLYTVAAEAAFVDDKGELWNTGPRSSIVIKAHDDPSTKGTTQTARSRF</sequence>
<evidence type="ECO:0000256" key="1">
    <source>
        <dbReference type="ARBA" id="ARBA00004123"/>
    </source>
</evidence>
<dbReference type="GO" id="GO:0034472">
    <property type="term" value="P:snRNA 3'-end processing"/>
    <property type="evidence" value="ECO:0007669"/>
    <property type="project" value="TreeGrafter"/>
</dbReference>
<dbReference type="PANTHER" id="PTHR13322:SF2">
    <property type="entry name" value="INTEGRATOR COMPLEX SUBUNIT 7"/>
    <property type="match status" value="1"/>
</dbReference>
<gene>
    <name evidence="11" type="ORF">LNINA_LOCUS1848</name>
</gene>
<dbReference type="Gene3D" id="1.25.10.10">
    <property type="entry name" value="Leucine-rich Repeat Variant"/>
    <property type="match status" value="1"/>
</dbReference>
<dbReference type="InterPro" id="IPR011989">
    <property type="entry name" value="ARM-like"/>
</dbReference>
<evidence type="ECO:0000259" key="10">
    <source>
        <dbReference type="Pfam" id="PF24437"/>
    </source>
</evidence>
<evidence type="ECO:0000256" key="5">
    <source>
        <dbReference type="ARBA" id="ARBA00022490"/>
    </source>
</evidence>
<proteinExistence type="inferred from homology"/>
<evidence type="ECO:0000256" key="4">
    <source>
        <dbReference type="ARBA" id="ARBA00015336"/>
    </source>
</evidence>
<keyword evidence="5" id="KW-0963">Cytoplasm</keyword>
<organism evidence="11 12">
    <name type="scientific">Leptosia nina</name>
    <dbReference type="NCBI Taxonomy" id="320188"/>
    <lineage>
        <taxon>Eukaryota</taxon>
        <taxon>Metazoa</taxon>
        <taxon>Ecdysozoa</taxon>
        <taxon>Arthropoda</taxon>
        <taxon>Hexapoda</taxon>
        <taxon>Insecta</taxon>
        <taxon>Pterygota</taxon>
        <taxon>Neoptera</taxon>
        <taxon>Endopterygota</taxon>
        <taxon>Lepidoptera</taxon>
        <taxon>Glossata</taxon>
        <taxon>Ditrysia</taxon>
        <taxon>Papilionoidea</taxon>
        <taxon>Pieridae</taxon>
        <taxon>Pierinae</taxon>
        <taxon>Leptosia</taxon>
    </lineage>
</organism>
<dbReference type="InterPro" id="IPR056517">
    <property type="entry name" value="INTS7_HB"/>
</dbReference>
<dbReference type="Pfam" id="PF24437">
    <property type="entry name" value="INTS7_HB"/>
    <property type="match status" value="1"/>
</dbReference>
<evidence type="ECO:0000256" key="6">
    <source>
        <dbReference type="ARBA" id="ARBA00023242"/>
    </source>
</evidence>
<comment type="subcellular location">
    <subcellularLocation>
        <location evidence="2">Cytoplasm</location>
    </subcellularLocation>
    <subcellularLocation>
        <location evidence="1">Nucleus</location>
    </subcellularLocation>
</comment>
<feature type="domain" description="Integrator complex subunit 7 helical bundle" evidence="10">
    <location>
        <begin position="510"/>
        <end position="693"/>
    </location>
</feature>
<dbReference type="GO" id="GO:0032039">
    <property type="term" value="C:integrator complex"/>
    <property type="evidence" value="ECO:0007669"/>
    <property type="project" value="InterPro"/>
</dbReference>
<feature type="domain" description="Integrator complex subunit 7 C-terminal" evidence="8">
    <location>
        <begin position="791"/>
        <end position="897"/>
    </location>
</feature>
<name>A0AAV1J1N8_9NEOP</name>
<evidence type="ECO:0000259" key="9">
    <source>
        <dbReference type="Pfam" id="PF24436"/>
    </source>
</evidence>
<evidence type="ECO:0000256" key="2">
    <source>
        <dbReference type="ARBA" id="ARBA00004496"/>
    </source>
</evidence>
<dbReference type="EMBL" id="CAVLEF010000003">
    <property type="protein sequence ID" value="CAK1541899.1"/>
    <property type="molecule type" value="Genomic_DNA"/>
</dbReference>
<dbReference type="SUPFAM" id="SSF48371">
    <property type="entry name" value="ARM repeat"/>
    <property type="match status" value="1"/>
</dbReference>
<dbReference type="PANTHER" id="PTHR13322">
    <property type="entry name" value="C1ORF73 PROTEIN"/>
    <property type="match status" value="1"/>
</dbReference>
<dbReference type="Proteomes" id="UP001497472">
    <property type="component" value="Unassembled WGS sequence"/>
</dbReference>
<accession>A0AAV1J1N8</accession>
<dbReference type="InterPro" id="IPR016024">
    <property type="entry name" value="ARM-type_fold"/>
</dbReference>
<evidence type="ECO:0000256" key="7">
    <source>
        <dbReference type="SAM" id="MobiDB-lite"/>
    </source>
</evidence>
<feature type="compositionally biased region" description="Polar residues" evidence="7">
    <location>
        <begin position="915"/>
        <end position="926"/>
    </location>
</feature>
<evidence type="ECO:0000313" key="11">
    <source>
        <dbReference type="EMBL" id="CAK1541899.1"/>
    </source>
</evidence>
<keyword evidence="12" id="KW-1185">Reference proteome</keyword>